<dbReference type="AlphaFoldDB" id="A0A1R1DZW8"/>
<gene>
    <name evidence="1" type="ORF">BK138_34200</name>
</gene>
<dbReference type="Proteomes" id="UP000187172">
    <property type="component" value="Unassembled WGS sequence"/>
</dbReference>
<dbReference type="InterPro" id="IPR046349">
    <property type="entry name" value="C1-like_sf"/>
</dbReference>
<dbReference type="RefSeq" id="WP_076176861.1">
    <property type="nucleotide sequence ID" value="NZ_MRTP01000024.1"/>
</dbReference>
<evidence type="ECO:0000313" key="1">
    <source>
        <dbReference type="EMBL" id="OMF45022.1"/>
    </source>
</evidence>
<evidence type="ECO:0000313" key="2">
    <source>
        <dbReference type="Proteomes" id="UP000187172"/>
    </source>
</evidence>
<keyword evidence="2" id="KW-1185">Reference proteome</keyword>
<organism evidence="1 2">
    <name type="scientific">Paenibacillus rhizosphaerae</name>
    <dbReference type="NCBI Taxonomy" id="297318"/>
    <lineage>
        <taxon>Bacteria</taxon>
        <taxon>Bacillati</taxon>
        <taxon>Bacillota</taxon>
        <taxon>Bacilli</taxon>
        <taxon>Bacillales</taxon>
        <taxon>Paenibacillaceae</taxon>
        <taxon>Paenibacillus</taxon>
    </lineage>
</organism>
<dbReference type="EMBL" id="MRTP01000024">
    <property type="protein sequence ID" value="OMF45022.1"/>
    <property type="molecule type" value="Genomic_DNA"/>
</dbReference>
<comment type="caution">
    <text evidence="1">The sequence shown here is derived from an EMBL/GenBank/DDBJ whole genome shotgun (WGS) entry which is preliminary data.</text>
</comment>
<proteinExistence type="predicted"/>
<dbReference type="STRING" id="297318.BK138_34200"/>
<sequence>MRTCPYCASGLKILDATFYRCEFCRMTLHSDDTQEDGRRKPVSEEYAPPEAWLSCSTPEMMTFSTVQLIFLLRYARSKRANSYNYVRVFNKAGDAKPSLLQAYKESVQATGEAYEYWTRKAWVIENILRERTGDFPAKITDRYLAELLARIQEINAKPMQISKSRRQRQGSV</sequence>
<accession>A0A1R1DZW8</accession>
<reference evidence="1 2" key="1">
    <citation type="submission" date="2016-11" db="EMBL/GenBank/DDBJ databases">
        <title>Paenibacillus species isolates.</title>
        <authorList>
            <person name="Beno S.M."/>
        </authorList>
    </citation>
    <scope>NUCLEOTIDE SEQUENCE [LARGE SCALE GENOMIC DNA]</scope>
    <source>
        <strain evidence="1 2">FSL R5-0378</strain>
    </source>
</reference>
<protein>
    <submittedName>
        <fullName evidence="1">Uncharacterized protein</fullName>
    </submittedName>
</protein>
<dbReference type="SUPFAM" id="SSF57889">
    <property type="entry name" value="Cysteine-rich domain"/>
    <property type="match status" value="1"/>
</dbReference>
<name>A0A1R1DZW8_9BACL</name>